<protein>
    <submittedName>
        <fullName evidence="2">Uncharacterized protein</fullName>
    </submittedName>
</protein>
<gene>
    <name evidence="2" type="ORF">BJ554DRAFT_3431</name>
</gene>
<dbReference type="Proteomes" id="UP000673691">
    <property type="component" value="Unassembled WGS sequence"/>
</dbReference>
<dbReference type="AlphaFoldDB" id="A0A8H8DM22"/>
<reference evidence="2 3" key="1">
    <citation type="journal article" name="Sci. Rep.">
        <title>Genome-scale phylogenetic analyses confirm Olpidium as the closest living zoosporic fungus to the non-flagellated, terrestrial fungi.</title>
        <authorList>
            <person name="Chang Y."/>
            <person name="Rochon D."/>
            <person name="Sekimoto S."/>
            <person name="Wang Y."/>
            <person name="Chovatia M."/>
            <person name="Sandor L."/>
            <person name="Salamov A."/>
            <person name="Grigoriev I.V."/>
            <person name="Stajich J.E."/>
            <person name="Spatafora J.W."/>
        </authorList>
    </citation>
    <scope>NUCLEOTIDE SEQUENCE [LARGE SCALE GENOMIC DNA]</scope>
    <source>
        <strain evidence="2">S191</strain>
    </source>
</reference>
<keyword evidence="3" id="KW-1185">Reference proteome</keyword>
<feature type="region of interest" description="Disordered" evidence="1">
    <location>
        <begin position="106"/>
        <end position="134"/>
    </location>
</feature>
<evidence type="ECO:0000256" key="1">
    <source>
        <dbReference type="SAM" id="MobiDB-lite"/>
    </source>
</evidence>
<name>A0A8H8DM22_9FUNG</name>
<sequence>MVEDTLRTSKVGNRRNVWRRANGIVGKLGVGDCVVGGRETDEVLGQNNLVVEGRGEARVVLKVGGPKRATVIRVGRQEIKGRVPGVARNPEVNGIGFEGCGVCNGNSPGKSEKKKNGVTSTNYSDGDEKNTTLPAQGQDRVCLVERTRILEAPRELQKVNHAAAVGDQFVLS</sequence>
<accession>A0A8H8DM22</accession>
<organism evidence="2 3">
    <name type="scientific">Olpidium bornovanus</name>
    <dbReference type="NCBI Taxonomy" id="278681"/>
    <lineage>
        <taxon>Eukaryota</taxon>
        <taxon>Fungi</taxon>
        <taxon>Fungi incertae sedis</taxon>
        <taxon>Olpidiomycota</taxon>
        <taxon>Olpidiomycotina</taxon>
        <taxon>Olpidiomycetes</taxon>
        <taxon>Olpidiales</taxon>
        <taxon>Olpidiaceae</taxon>
        <taxon>Olpidium</taxon>
    </lineage>
</organism>
<evidence type="ECO:0000313" key="3">
    <source>
        <dbReference type="Proteomes" id="UP000673691"/>
    </source>
</evidence>
<dbReference type="EMBL" id="JAEFCI010001567">
    <property type="protein sequence ID" value="KAG5462817.1"/>
    <property type="molecule type" value="Genomic_DNA"/>
</dbReference>
<evidence type="ECO:0000313" key="2">
    <source>
        <dbReference type="EMBL" id="KAG5462817.1"/>
    </source>
</evidence>
<comment type="caution">
    <text evidence="2">The sequence shown here is derived from an EMBL/GenBank/DDBJ whole genome shotgun (WGS) entry which is preliminary data.</text>
</comment>
<proteinExistence type="predicted"/>